<name>A0A6M3KVF5_9ZZZZ</name>
<evidence type="ECO:0000256" key="1">
    <source>
        <dbReference type="SAM" id="Coils"/>
    </source>
</evidence>
<sequence>MAESASEITEKVNTKMQEFESRFERMEEDYEIWDMQETSATIDYDQGKNKAVSSTRRDNDIHVISNDLRTFADQVQSTLSNAEMQIMVRMAEQEGDDKRADIGKLERLLRFGLDMADIRLRKQVMPVLVDSTVWFSINRGWADARVLVYKTKSGDVIFDILPQDPRWLAFETGGDGLLWTGYKTFRSGAALKDEWGYTEGAKQNNEVIDYWRQIDDGVFENAVVNKGNFVKPPTKYKMRSFPEVIVPVATRPPLASSNNNSTEMVKGYGDSIYAPARKINRTWNRVASIVATHANILSKQPTINYYDEQGEIIKSTVYLAEYVKNLPMGHNELKEAPMKDISPAVAGLLGMLSQQKERAMLPNAPIGSPPPSGTLYNLVQEAGNKIFNPQIKNLNYFYEEICRLIEEQLIDSNIKVDVKYEEKKKYFETKVTPVDLKKPHMIKVEFTARTPWTQFDTYQIADMAKRLGLPDAFVHEFILKLPDPKGLGDMNAIEMAEHSPKMAMVRAIQALMTAGRNDEAESVMRDLYALEMSEEQQVATATTPTVTQVSPGMGG</sequence>
<evidence type="ECO:0000313" key="2">
    <source>
        <dbReference type="EMBL" id="QJA86076.1"/>
    </source>
</evidence>
<accession>A0A6M3KVF5</accession>
<dbReference type="AlphaFoldDB" id="A0A6M3KVF5"/>
<feature type="coiled-coil region" evidence="1">
    <location>
        <begin position="9"/>
        <end position="36"/>
    </location>
</feature>
<proteinExistence type="predicted"/>
<organism evidence="2">
    <name type="scientific">viral metagenome</name>
    <dbReference type="NCBI Taxonomy" id="1070528"/>
    <lineage>
        <taxon>unclassified sequences</taxon>
        <taxon>metagenomes</taxon>
        <taxon>organismal metagenomes</taxon>
    </lineage>
</organism>
<protein>
    <recommendedName>
        <fullName evidence="3">Portal protein</fullName>
    </recommendedName>
</protein>
<reference evidence="2" key="1">
    <citation type="submission" date="2020-03" db="EMBL/GenBank/DDBJ databases">
        <title>The deep terrestrial virosphere.</title>
        <authorList>
            <person name="Holmfeldt K."/>
            <person name="Nilsson E."/>
            <person name="Simone D."/>
            <person name="Lopez-Fernandez M."/>
            <person name="Wu X."/>
            <person name="de Brujin I."/>
            <person name="Lundin D."/>
            <person name="Andersson A."/>
            <person name="Bertilsson S."/>
            <person name="Dopson M."/>
        </authorList>
    </citation>
    <scope>NUCLEOTIDE SEQUENCE</scope>
    <source>
        <strain evidence="2">MM415B02140</strain>
    </source>
</reference>
<dbReference type="EMBL" id="MT142613">
    <property type="protein sequence ID" value="QJA86076.1"/>
    <property type="molecule type" value="Genomic_DNA"/>
</dbReference>
<gene>
    <name evidence="2" type="ORF">MM415B02140_0003</name>
</gene>
<evidence type="ECO:0008006" key="3">
    <source>
        <dbReference type="Google" id="ProtNLM"/>
    </source>
</evidence>
<keyword evidence="1" id="KW-0175">Coiled coil</keyword>